<dbReference type="AlphaFoldDB" id="A0A845L1V2"/>
<reference evidence="9 10" key="1">
    <citation type="submission" date="2020-01" db="EMBL/GenBank/DDBJ databases">
        <title>Whole-genome sequence of Heliobacterium undosum DSM 13378.</title>
        <authorList>
            <person name="Kyndt J.A."/>
            <person name="Meyer T.E."/>
        </authorList>
    </citation>
    <scope>NUCLEOTIDE SEQUENCE [LARGE SCALE GENOMIC DNA]</scope>
    <source>
        <strain evidence="9 10">DSM 13378</strain>
    </source>
</reference>
<evidence type="ECO:0000256" key="6">
    <source>
        <dbReference type="ARBA" id="ARBA00023136"/>
    </source>
</evidence>
<dbReference type="Proteomes" id="UP000463470">
    <property type="component" value="Unassembled WGS sequence"/>
</dbReference>
<name>A0A845L1V2_9FIRM</name>
<dbReference type="NCBIfam" id="NF008397">
    <property type="entry name" value="PRK11195.1"/>
    <property type="match status" value="1"/>
</dbReference>
<dbReference type="CDD" id="cd06173">
    <property type="entry name" value="MFS_MefA_like"/>
    <property type="match status" value="1"/>
</dbReference>
<evidence type="ECO:0000313" key="10">
    <source>
        <dbReference type="Proteomes" id="UP000463470"/>
    </source>
</evidence>
<evidence type="ECO:0000256" key="4">
    <source>
        <dbReference type="ARBA" id="ARBA00022692"/>
    </source>
</evidence>
<evidence type="ECO:0000256" key="8">
    <source>
        <dbReference type="SAM" id="Phobius"/>
    </source>
</evidence>
<dbReference type="EMBL" id="WXEY01000010">
    <property type="protein sequence ID" value="MZP30203.1"/>
    <property type="molecule type" value="Genomic_DNA"/>
</dbReference>
<feature type="transmembrane region" description="Helical" evidence="8">
    <location>
        <begin position="273"/>
        <end position="295"/>
    </location>
</feature>
<evidence type="ECO:0000256" key="5">
    <source>
        <dbReference type="ARBA" id="ARBA00022989"/>
    </source>
</evidence>
<keyword evidence="10" id="KW-1185">Reference proteome</keyword>
<feature type="transmembrane region" description="Helical" evidence="8">
    <location>
        <begin position="185"/>
        <end position="204"/>
    </location>
</feature>
<dbReference type="GO" id="GO:0022857">
    <property type="term" value="F:transmembrane transporter activity"/>
    <property type="evidence" value="ECO:0007669"/>
    <property type="project" value="InterPro"/>
</dbReference>
<evidence type="ECO:0000256" key="2">
    <source>
        <dbReference type="ARBA" id="ARBA00022448"/>
    </source>
</evidence>
<keyword evidence="3" id="KW-1003">Cell membrane</keyword>
<comment type="caution">
    <text evidence="9">The sequence shown here is derived from an EMBL/GenBank/DDBJ whole genome shotgun (WGS) entry which is preliminary data.</text>
</comment>
<dbReference type="SUPFAM" id="SSF103473">
    <property type="entry name" value="MFS general substrate transporter"/>
    <property type="match status" value="1"/>
</dbReference>
<evidence type="ECO:0000256" key="7">
    <source>
        <dbReference type="SAM" id="MobiDB-lite"/>
    </source>
</evidence>
<dbReference type="GO" id="GO:0005886">
    <property type="term" value="C:plasma membrane"/>
    <property type="evidence" value="ECO:0007669"/>
    <property type="project" value="UniProtKB-SubCell"/>
</dbReference>
<dbReference type="PANTHER" id="PTHR43266">
    <property type="entry name" value="MACROLIDE-EFFLUX PROTEIN"/>
    <property type="match status" value="1"/>
</dbReference>
<keyword evidence="6 8" id="KW-0472">Membrane</keyword>
<keyword evidence="4 8" id="KW-0812">Transmembrane</keyword>
<accession>A0A845L1V2</accession>
<gene>
    <name evidence="9" type="primary">lplT</name>
    <name evidence="9" type="ORF">GTO91_10830</name>
</gene>
<dbReference type="InterPro" id="IPR036259">
    <property type="entry name" value="MFS_trans_sf"/>
</dbReference>
<dbReference type="Gene3D" id="1.20.1250.20">
    <property type="entry name" value="MFS general substrate transporter like domains"/>
    <property type="match status" value="1"/>
</dbReference>
<dbReference type="OrthoDB" id="9803968at2"/>
<feature type="transmembrane region" description="Helical" evidence="8">
    <location>
        <begin position="393"/>
        <end position="415"/>
    </location>
</feature>
<dbReference type="PANTHER" id="PTHR43266:SF2">
    <property type="entry name" value="MAJOR FACILITATOR SUPERFAMILY (MFS) PROFILE DOMAIN-CONTAINING PROTEIN"/>
    <property type="match status" value="1"/>
</dbReference>
<feature type="transmembrane region" description="Helical" evidence="8">
    <location>
        <begin position="122"/>
        <end position="138"/>
    </location>
</feature>
<keyword evidence="2" id="KW-0813">Transport</keyword>
<evidence type="ECO:0000313" key="9">
    <source>
        <dbReference type="EMBL" id="MZP30203.1"/>
    </source>
</evidence>
<protein>
    <submittedName>
        <fullName evidence="9">Lysophospholipid transporter LplT</fullName>
    </submittedName>
</protein>
<evidence type="ECO:0000256" key="1">
    <source>
        <dbReference type="ARBA" id="ARBA00004651"/>
    </source>
</evidence>
<feature type="transmembrane region" description="Helical" evidence="8">
    <location>
        <begin position="238"/>
        <end position="261"/>
    </location>
</feature>
<evidence type="ECO:0000256" key="3">
    <source>
        <dbReference type="ARBA" id="ARBA00022475"/>
    </source>
</evidence>
<dbReference type="InterPro" id="IPR011701">
    <property type="entry name" value="MFS"/>
</dbReference>
<keyword evidence="5 8" id="KW-1133">Transmembrane helix</keyword>
<feature type="transmembrane region" description="Helical" evidence="8">
    <location>
        <begin position="307"/>
        <end position="335"/>
    </location>
</feature>
<dbReference type="Pfam" id="PF07690">
    <property type="entry name" value="MFS_1"/>
    <property type="match status" value="1"/>
</dbReference>
<feature type="transmembrane region" description="Helical" evidence="8">
    <location>
        <begin position="68"/>
        <end position="88"/>
    </location>
</feature>
<feature type="transmembrane region" description="Helical" evidence="8">
    <location>
        <begin position="35"/>
        <end position="62"/>
    </location>
</feature>
<proteinExistence type="predicted"/>
<organism evidence="9 10">
    <name type="scientific">Heliomicrobium undosum</name>
    <dbReference type="NCBI Taxonomy" id="121734"/>
    <lineage>
        <taxon>Bacteria</taxon>
        <taxon>Bacillati</taxon>
        <taxon>Bacillota</taxon>
        <taxon>Clostridia</taxon>
        <taxon>Eubacteriales</taxon>
        <taxon>Heliobacteriaceae</taxon>
        <taxon>Heliomicrobium</taxon>
    </lineage>
</organism>
<sequence>MRGRAWQVPEQPERLPRQTPEVPAKGKRPPRLRPLTALLAAQFFSAFADNMILFITLAIIKLEGLPDHYLPLVQVAFLFAYVVLAPWVGRLADREAKSRILLIGNGVKMAGIALLLAGVDPAISYAVVGVGAVTYSPAKYGILPELTDSEAKLLKANSLIESFTILAILTGSVAGGILSDRSVPLALLACAALYGTSMALTLFIPSKAGDRTITIGLQAVPAFFSDIAQLWRLPACRFSLIGTGAFWLSSAVLRLVVIQWIPVTLAIMTNTSISLLISVTGVGIVLGAAVTPRLIRFQDYEKSRRYGVVMVAIIFTFLLIKTVPFTVAALLAVGFSGGVFIVPMNTVLQHEGHGSIGAGKTIAIQNFVENTLMFSGVALLTAATKAQVPLSPIIAATGVIMALFVGVLFTSYSGAARRSV</sequence>
<feature type="region of interest" description="Disordered" evidence="7">
    <location>
        <begin position="1"/>
        <end position="29"/>
    </location>
</feature>
<comment type="subcellular location">
    <subcellularLocation>
        <location evidence="1">Cell membrane</location>
        <topology evidence="1">Multi-pass membrane protein</topology>
    </subcellularLocation>
</comment>